<evidence type="ECO:0000313" key="2">
    <source>
        <dbReference type="Proteomes" id="UP001232725"/>
    </source>
</evidence>
<dbReference type="EMBL" id="JAVALS010000012">
    <property type="protein sequence ID" value="MDP5228224.1"/>
    <property type="molecule type" value="Genomic_DNA"/>
</dbReference>
<dbReference type="RefSeq" id="WP_305997272.1">
    <property type="nucleotide sequence ID" value="NZ_JAVALS010000012.1"/>
</dbReference>
<gene>
    <name evidence="1" type="ORF">Q9R02_13745</name>
</gene>
<dbReference type="Gene3D" id="6.10.250.660">
    <property type="match status" value="2"/>
</dbReference>
<accession>A0ABT9IRJ3</accession>
<dbReference type="InterPro" id="IPR019933">
    <property type="entry name" value="DivIVA_domain"/>
</dbReference>
<evidence type="ECO:0000313" key="1">
    <source>
        <dbReference type="EMBL" id="MDP5228224.1"/>
    </source>
</evidence>
<name>A0ABT9IRJ3_9MICC</name>
<dbReference type="Proteomes" id="UP001232725">
    <property type="component" value="Unassembled WGS sequence"/>
</dbReference>
<sequence>MSEESSRKIPATFRRVDRSAYGYSVAQVDDFMERARAIFEDPENAPELSSTDVRKVAFDGARGGYDATQVDHSLDILEDALAHKERDGLISEKGEEAWLSEVGRLSALLRQRLYRPSGEKFRHPSKAKTQGYSVTDVEALCQEIVEYLENDHALSVDDVRRSAFGPAKGTDAYEEAQVDAFLDRVVELMAAID</sequence>
<dbReference type="InterPro" id="IPR019932">
    <property type="entry name" value="CHP03543"/>
</dbReference>
<dbReference type="NCBIfam" id="TIGR03544">
    <property type="entry name" value="DivI1A_domain"/>
    <property type="match status" value="2"/>
</dbReference>
<proteinExistence type="predicted"/>
<dbReference type="NCBIfam" id="TIGR03543">
    <property type="entry name" value="divI1A_rptt_fam"/>
    <property type="match status" value="1"/>
</dbReference>
<keyword evidence="2" id="KW-1185">Reference proteome</keyword>
<protein>
    <submittedName>
        <fullName evidence="1">DivIVA domain-containing protein</fullName>
    </submittedName>
</protein>
<organism evidence="1 2">
    <name type="scientific">Arthrobacter horti</name>
    <dbReference type="NCBI Taxonomy" id="3068273"/>
    <lineage>
        <taxon>Bacteria</taxon>
        <taxon>Bacillati</taxon>
        <taxon>Actinomycetota</taxon>
        <taxon>Actinomycetes</taxon>
        <taxon>Micrococcales</taxon>
        <taxon>Micrococcaceae</taxon>
        <taxon>Arthrobacter</taxon>
    </lineage>
</organism>
<reference evidence="1 2" key="1">
    <citation type="submission" date="2023-08" db="EMBL/GenBank/DDBJ databases">
        <title>Arthrobacter horti sp. nov., isolated from forest soil.</title>
        <authorList>
            <person name="Park M."/>
        </authorList>
    </citation>
    <scope>NUCLEOTIDE SEQUENCE [LARGE SCALE GENOMIC DNA]</scope>
    <source>
        <strain evidence="1 2">YJM1</strain>
    </source>
</reference>
<comment type="caution">
    <text evidence="1">The sequence shown here is derived from an EMBL/GenBank/DDBJ whole genome shotgun (WGS) entry which is preliminary data.</text>
</comment>